<keyword evidence="5 6" id="KW-0472">Membrane</keyword>
<organism evidence="7 8">
    <name type="scientific">Kryptolebias marmoratus</name>
    <name type="common">Mangrove killifish</name>
    <name type="synonym">Rivulus marmoratus</name>
    <dbReference type="NCBI Taxonomy" id="37003"/>
    <lineage>
        <taxon>Eukaryota</taxon>
        <taxon>Metazoa</taxon>
        <taxon>Chordata</taxon>
        <taxon>Craniata</taxon>
        <taxon>Vertebrata</taxon>
        <taxon>Euteleostomi</taxon>
        <taxon>Actinopterygii</taxon>
        <taxon>Neopterygii</taxon>
        <taxon>Teleostei</taxon>
        <taxon>Neoteleostei</taxon>
        <taxon>Acanthomorphata</taxon>
        <taxon>Ovalentaria</taxon>
        <taxon>Atherinomorphae</taxon>
        <taxon>Cyprinodontiformes</taxon>
        <taxon>Rivulidae</taxon>
        <taxon>Kryptolebias</taxon>
    </lineage>
</organism>
<keyword evidence="4 6" id="KW-1133">Transmembrane helix</keyword>
<dbReference type="GeneID" id="108243518"/>
<dbReference type="Pfam" id="PF04505">
    <property type="entry name" value="CD225"/>
    <property type="match status" value="1"/>
</dbReference>
<feature type="transmembrane region" description="Helical" evidence="6">
    <location>
        <begin position="12"/>
        <end position="35"/>
    </location>
</feature>
<comment type="subcellular location">
    <subcellularLocation>
        <location evidence="1">Membrane</location>
    </subcellularLocation>
</comment>
<evidence type="ECO:0000256" key="4">
    <source>
        <dbReference type="ARBA" id="ARBA00022989"/>
    </source>
</evidence>
<evidence type="ECO:0000256" key="2">
    <source>
        <dbReference type="ARBA" id="ARBA00006843"/>
    </source>
</evidence>
<accession>A0A3Q3A9Y5</accession>
<dbReference type="Proteomes" id="UP000264800">
    <property type="component" value="Unplaced"/>
</dbReference>
<evidence type="ECO:0000256" key="5">
    <source>
        <dbReference type="ARBA" id="ARBA00023136"/>
    </source>
</evidence>
<keyword evidence="8" id="KW-1185">Reference proteome</keyword>
<dbReference type="PANTHER" id="PTHR14948">
    <property type="entry name" value="NG5"/>
    <property type="match status" value="1"/>
</dbReference>
<protein>
    <submittedName>
        <fullName evidence="7">Proline rich transmembrane protein 1B-like</fullName>
    </submittedName>
</protein>
<reference evidence="7" key="1">
    <citation type="submission" date="2025-08" db="UniProtKB">
        <authorList>
            <consortium name="Ensembl"/>
        </authorList>
    </citation>
    <scope>IDENTIFICATION</scope>
</reference>
<evidence type="ECO:0000313" key="8">
    <source>
        <dbReference type="Proteomes" id="UP000264800"/>
    </source>
</evidence>
<keyword evidence="3 6" id="KW-0812">Transmembrane</keyword>
<name>A0A3Q3A9Y5_KRYMA</name>
<dbReference type="RefSeq" id="XP_017284476.1">
    <property type="nucleotide sequence ID" value="XM_017428987.3"/>
</dbReference>
<dbReference type="OrthoDB" id="6083617at2759"/>
<comment type="similarity">
    <text evidence="2">Belongs to the CD225/Dispanin family.</text>
</comment>
<reference evidence="7" key="2">
    <citation type="submission" date="2025-09" db="UniProtKB">
        <authorList>
            <consortium name="Ensembl"/>
        </authorList>
    </citation>
    <scope>IDENTIFICATION</scope>
</reference>
<evidence type="ECO:0000256" key="6">
    <source>
        <dbReference type="SAM" id="Phobius"/>
    </source>
</evidence>
<evidence type="ECO:0000256" key="3">
    <source>
        <dbReference type="ARBA" id="ARBA00022692"/>
    </source>
</evidence>
<dbReference type="KEGG" id="kmr:108243518"/>
<dbReference type="GO" id="GO:0016020">
    <property type="term" value="C:membrane"/>
    <property type="evidence" value="ECO:0007669"/>
    <property type="project" value="UniProtKB-SubCell"/>
</dbReference>
<dbReference type="InterPro" id="IPR007593">
    <property type="entry name" value="CD225/Dispanin_fam"/>
</dbReference>
<proteinExistence type="inferred from homology"/>
<evidence type="ECO:0000256" key="1">
    <source>
        <dbReference type="ARBA" id="ARBA00004370"/>
    </source>
</evidence>
<dbReference type="GeneTree" id="ENSGT01030000234792"/>
<dbReference type="PANTHER" id="PTHR14948:SF46">
    <property type="entry name" value="DISPANIN SUBFAMILY A MEMBER 2B-LIKE-RELATED"/>
    <property type="match status" value="1"/>
</dbReference>
<evidence type="ECO:0000313" key="7">
    <source>
        <dbReference type="Ensembl" id="ENSKMAP00000012765.1"/>
    </source>
</evidence>
<sequence>MEAGQHRPLATSYLGWSIFSTFCCCLPLGIAAIIYSSKVSNANAVGDTNSAEDASRTAKILNITALVIGLAVIITSIALSLTI</sequence>
<dbReference type="InterPro" id="IPR051423">
    <property type="entry name" value="CD225/Dispanin"/>
</dbReference>
<feature type="transmembrane region" description="Helical" evidence="6">
    <location>
        <begin position="60"/>
        <end position="81"/>
    </location>
</feature>
<dbReference type="OMA" id="CKANTAN"/>
<dbReference type="AlphaFoldDB" id="A0A3Q3A9Y5"/>
<dbReference type="Ensembl" id="ENSKMAT00000012955.1">
    <property type="protein sequence ID" value="ENSKMAP00000012765.1"/>
    <property type="gene ID" value="ENSKMAG00000009575.1"/>
</dbReference>